<proteinExistence type="predicted"/>
<organism evidence="2 3">
    <name type="scientific">Acanthosepion pharaonis</name>
    <name type="common">Pharaoh cuttlefish</name>
    <name type="synonym">Sepia pharaonis</name>
    <dbReference type="NCBI Taxonomy" id="158019"/>
    <lineage>
        <taxon>Eukaryota</taxon>
        <taxon>Metazoa</taxon>
        <taxon>Spiralia</taxon>
        <taxon>Lophotrochozoa</taxon>
        <taxon>Mollusca</taxon>
        <taxon>Cephalopoda</taxon>
        <taxon>Coleoidea</taxon>
        <taxon>Decapodiformes</taxon>
        <taxon>Sepiida</taxon>
        <taxon>Sepiina</taxon>
        <taxon>Sepiidae</taxon>
        <taxon>Acanthosepion</taxon>
    </lineage>
</organism>
<reference evidence="2" key="1">
    <citation type="submission" date="2021-01" db="EMBL/GenBank/DDBJ databases">
        <authorList>
            <person name="Li R."/>
            <person name="Bekaert M."/>
        </authorList>
    </citation>
    <scope>NUCLEOTIDE SEQUENCE</scope>
    <source>
        <strain evidence="2">Farmed</strain>
    </source>
</reference>
<keyword evidence="3" id="KW-1185">Reference proteome</keyword>
<feature type="transmembrane region" description="Helical" evidence="1">
    <location>
        <begin position="45"/>
        <end position="65"/>
    </location>
</feature>
<dbReference type="AlphaFoldDB" id="A0A812EIU9"/>
<feature type="transmembrane region" description="Helical" evidence="1">
    <location>
        <begin position="156"/>
        <end position="182"/>
    </location>
</feature>
<feature type="transmembrane region" description="Helical" evidence="1">
    <location>
        <begin position="323"/>
        <end position="350"/>
    </location>
</feature>
<sequence>MVSFGFLLSSLLSTVYSLFAYGTLFWILAFFSFSTVSFCLLSLDSCFLLSTVSSFFLGFLFLLFFQLSLPFLLMVLSFGVLFLLFYQLSLLFLLMVLSFGFLLSSLLLTAFSLFAYGTLFWILAFFSFINYLFTFCLWYSLLDSCFLLFYQLSLHFLLMVLSFGFLLSSFLSTVVSFCLWYSLLDSCFLFSFSFFMVLSLDSCFLLFYLHFLLMVLSFGFLLSSLLSTILSLFLLSSFINYFAFFSFINCLFTFFADGTLFWILAFFSFYQLSLLSFCSWSFVSLFFWILAFFSFINCLFPFYLLYSLLDSCFLLFYQLSLPFLLMVLSFRFFLSSLLSTVSSLFAYCILF</sequence>
<dbReference type="Proteomes" id="UP000597762">
    <property type="component" value="Unassembled WGS sequence"/>
</dbReference>
<keyword evidence="1" id="KW-0472">Membrane</keyword>
<protein>
    <submittedName>
        <fullName evidence="2">Uncharacterized protein</fullName>
    </submittedName>
</protein>
<keyword evidence="1" id="KW-0812">Transmembrane</keyword>
<feature type="transmembrane region" description="Helical" evidence="1">
    <location>
        <begin position="241"/>
        <end position="270"/>
    </location>
</feature>
<comment type="caution">
    <text evidence="2">The sequence shown here is derived from an EMBL/GenBank/DDBJ whole genome shotgun (WGS) entry which is preliminary data.</text>
</comment>
<feature type="transmembrane region" description="Helical" evidence="1">
    <location>
        <begin position="188"/>
        <end position="208"/>
    </location>
</feature>
<feature type="transmembrane region" description="Helical" evidence="1">
    <location>
        <begin position="128"/>
        <end position="149"/>
    </location>
</feature>
<feature type="transmembrane region" description="Helical" evidence="1">
    <location>
        <begin position="6"/>
        <end position="33"/>
    </location>
</feature>
<gene>
    <name evidence="2" type="ORF">SPHA_72006</name>
</gene>
<keyword evidence="1" id="KW-1133">Transmembrane helix</keyword>
<dbReference type="EMBL" id="CAHIKZ030005285">
    <property type="protein sequence ID" value="CAE1322004.1"/>
    <property type="molecule type" value="Genomic_DNA"/>
</dbReference>
<evidence type="ECO:0000256" key="1">
    <source>
        <dbReference type="SAM" id="Phobius"/>
    </source>
</evidence>
<accession>A0A812EIU9</accession>
<feature type="transmembrane region" description="Helical" evidence="1">
    <location>
        <begin position="215"/>
        <end position="235"/>
    </location>
</feature>
<name>A0A812EIU9_ACAPH</name>
<feature type="transmembrane region" description="Helical" evidence="1">
    <location>
        <begin position="101"/>
        <end position="122"/>
    </location>
</feature>
<evidence type="ECO:0000313" key="2">
    <source>
        <dbReference type="EMBL" id="CAE1322004.1"/>
    </source>
</evidence>
<feature type="transmembrane region" description="Helical" evidence="1">
    <location>
        <begin position="282"/>
        <end position="303"/>
    </location>
</feature>
<evidence type="ECO:0000313" key="3">
    <source>
        <dbReference type="Proteomes" id="UP000597762"/>
    </source>
</evidence>